<dbReference type="Proteomes" id="UP000001542">
    <property type="component" value="Unassembled WGS sequence"/>
</dbReference>
<sequence length="234" mass="24108">MATTTRGIQRGGFNGGGDGAYYDSRNFYGAGGGGASDIRLENDSPYHRIIVAGGGGGSGYGYTATSSSPYAHNAGGSGGGETGGDGTQNHSYRDYAAYGGTQLGIGAAKNYDFRKAASFGFGGKNRCSGCDPYNSGGGAGWYGGDASGYYGFGAAGGSGYVFSIYSFVVDGYNYKREYYLRKPSMKSGVKYGDGAIRITLLDYAEVENIKIQGCGSQGITFAQIASFITLPTVS</sequence>
<evidence type="ECO:0000256" key="7">
    <source>
        <dbReference type="ARBA" id="ARBA00022741"/>
    </source>
</evidence>
<evidence type="ECO:0000256" key="14">
    <source>
        <dbReference type="ARBA" id="ARBA00023170"/>
    </source>
</evidence>
<evidence type="ECO:0000256" key="9">
    <source>
        <dbReference type="ARBA" id="ARBA00022840"/>
    </source>
</evidence>
<dbReference type="InParanoid" id="A2F6D7"/>
<keyword evidence="14" id="KW-0675">Receptor</keyword>
<comment type="subcellular location">
    <subcellularLocation>
        <location evidence="1">Cell membrane</location>
        <topology evidence="1">Single-pass type I membrane protein</topology>
    </subcellularLocation>
</comment>
<keyword evidence="6" id="KW-0732">Signal</keyword>
<evidence type="ECO:0000256" key="5">
    <source>
        <dbReference type="ARBA" id="ARBA00022692"/>
    </source>
</evidence>
<keyword evidence="3" id="KW-1003">Cell membrane</keyword>
<keyword evidence="4" id="KW-0808">Transferase</keyword>
<keyword evidence="15" id="KW-0325">Glycoprotein</keyword>
<feature type="domain" description="ALK/LTK-like glycine-rich" evidence="16">
    <location>
        <begin position="7"/>
        <end position="201"/>
    </location>
</feature>
<dbReference type="GO" id="GO:0004714">
    <property type="term" value="F:transmembrane receptor protein tyrosine kinase activity"/>
    <property type="evidence" value="ECO:0007669"/>
    <property type="project" value="UniProtKB-EC"/>
</dbReference>
<accession>A2F6D7</accession>
<keyword evidence="12" id="KW-0829">Tyrosine-protein kinase</keyword>
<evidence type="ECO:0000313" key="18">
    <source>
        <dbReference type="Proteomes" id="UP000001542"/>
    </source>
</evidence>
<dbReference type="VEuPathDB" id="TrichDB:TVAG_241340"/>
<reference evidence="17" key="1">
    <citation type="submission" date="2006-10" db="EMBL/GenBank/DDBJ databases">
        <authorList>
            <person name="Amadeo P."/>
            <person name="Zhao Q."/>
            <person name="Wortman J."/>
            <person name="Fraser-Liggett C."/>
            <person name="Carlton J."/>
        </authorList>
    </citation>
    <scope>NUCLEOTIDE SEQUENCE</scope>
    <source>
        <strain evidence="17">G3</strain>
    </source>
</reference>
<keyword evidence="18" id="KW-1185">Reference proteome</keyword>
<evidence type="ECO:0000256" key="2">
    <source>
        <dbReference type="ARBA" id="ARBA00011902"/>
    </source>
</evidence>
<keyword evidence="8" id="KW-0418">Kinase</keyword>
<dbReference type="KEGG" id="tva:4757368"/>
<evidence type="ECO:0000256" key="6">
    <source>
        <dbReference type="ARBA" id="ARBA00022729"/>
    </source>
</evidence>
<keyword evidence="13" id="KW-1015">Disulfide bond</keyword>
<evidence type="ECO:0000256" key="13">
    <source>
        <dbReference type="ARBA" id="ARBA00023157"/>
    </source>
</evidence>
<dbReference type="EC" id="2.7.10.1" evidence="2"/>
<evidence type="ECO:0000256" key="1">
    <source>
        <dbReference type="ARBA" id="ARBA00004251"/>
    </source>
</evidence>
<keyword evidence="11" id="KW-0472">Membrane</keyword>
<dbReference type="InterPro" id="IPR055163">
    <property type="entry name" value="ALK/LTK-like_GRD"/>
</dbReference>
<evidence type="ECO:0000256" key="3">
    <source>
        <dbReference type="ARBA" id="ARBA00022475"/>
    </source>
</evidence>
<dbReference type="GO" id="GO:0005886">
    <property type="term" value="C:plasma membrane"/>
    <property type="evidence" value="ECO:0007669"/>
    <property type="project" value="UniProtKB-SubCell"/>
</dbReference>
<proteinExistence type="predicted"/>
<evidence type="ECO:0000256" key="11">
    <source>
        <dbReference type="ARBA" id="ARBA00023136"/>
    </source>
</evidence>
<keyword evidence="9" id="KW-0067">ATP-binding</keyword>
<dbReference type="Pfam" id="PF12810">
    <property type="entry name" value="ALK_LTK_GRD"/>
    <property type="match status" value="1"/>
</dbReference>
<keyword evidence="5" id="KW-0812">Transmembrane</keyword>
<dbReference type="GO" id="GO:0005524">
    <property type="term" value="F:ATP binding"/>
    <property type="evidence" value="ECO:0007669"/>
    <property type="project" value="UniProtKB-KW"/>
</dbReference>
<dbReference type="AlphaFoldDB" id="A2F6D7"/>
<protein>
    <recommendedName>
        <fullName evidence="2">receptor protein-tyrosine kinase</fullName>
        <ecNumber evidence="2">2.7.10.1</ecNumber>
    </recommendedName>
</protein>
<keyword evidence="10" id="KW-1133">Transmembrane helix</keyword>
<dbReference type="RefSeq" id="XP_001312488.1">
    <property type="nucleotide sequence ID" value="XM_001312487.1"/>
</dbReference>
<gene>
    <name evidence="17" type="ORF">TVAG_241340</name>
</gene>
<name>A2F6D7_TRIV3</name>
<keyword evidence="7" id="KW-0547">Nucleotide-binding</keyword>
<evidence type="ECO:0000256" key="8">
    <source>
        <dbReference type="ARBA" id="ARBA00022777"/>
    </source>
</evidence>
<evidence type="ECO:0000256" key="10">
    <source>
        <dbReference type="ARBA" id="ARBA00022989"/>
    </source>
</evidence>
<evidence type="ECO:0000259" key="16">
    <source>
        <dbReference type="Pfam" id="PF12810"/>
    </source>
</evidence>
<evidence type="ECO:0000256" key="12">
    <source>
        <dbReference type="ARBA" id="ARBA00023137"/>
    </source>
</evidence>
<reference evidence="17" key="2">
    <citation type="journal article" date="2007" name="Science">
        <title>Draft genome sequence of the sexually transmitted pathogen Trichomonas vaginalis.</title>
        <authorList>
            <person name="Carlton J.M."/>
            <person name="Hirt R.P."/>
            <person name="Silva J.C."/>
            <person name="Delcher A.L."/>
            <person name="Schatz M."/>
            <person name="Zhao Q."/>
            <person name="Wortman J.R."/>
            <person name="Bidwell S.L."/>
            <person name="Alsmark U.C.M."/>
            <person name="Besteiro S."/>
            <person name="Sicheritz-Ponten T."/>
            <person name="Noel C.J."/>
            <person name="Dacks J.B."/>
            <person name="Foster P.G."/>
            <person name="Simillion C."/>
            <person name="Van de Peer Y."/>
            <person name="Miranda-Saavedra D."/>
            <person name="Barton G.J."/>
            <person name="Westrop G.D."/>
            <person name="Mueller S."/>
            <person name="Dessi D."/>
            <person name="Fiori P.L."/>
            <person name="Ren Q."/>
            <person name="Paulsen I."/>
            <person name="Zhang H."/>
            <person name="Bastida-Corcuera F.D."/>
            <person name="Simoes-Barbosa A."/>
            <person name="Brown M.T."/>
            <person name="Hayes R.D."/>
            <person name="Mukherjee M."/>
            <person name="Okumura C.Y."/>
            <person name="Schneider R."/>
            <person name="Smith A.J."/>
            <person name="Vanacova S."/>
            <person name="Villalvazo M."/>
            <person name="Haas B.J."/>
            <person name="Pertea M."/>
            <person name="Feldblyum T.V."/>
            <person name="Utterback T.R."/>
            <person name="Shu C.L."/>
            <person name="Osoegawa K."/>
            <person name="de Jong P.J."/>
            <person name="Hrdy I."/>
            <person name="Horvathova L."/>
            <person name="Zubacova Z."/>
            <person name="Dolezal P."/>
            <person name="Malik S.B."/>
            <person name="Logsdon J.M. Jr."/>
            <person name="Henze K."/>
            <person name="Gupta A."/>
            <person name="Wang C.C."/>
            <person name="Dunne R.L."/>
            <person name="Upcroft J.A."/>
            <person name="Upcroft P."/>
            <person name="White O."/>
            <person name="Salzberg S.L."/>
            <person name="Tang P."/>
            <person name="Chiu C.-H."/>
            <person name="Lee Y.-S."/>
            <person name="Embley T.M."/>
            <person name="Coombs G.H."/>
            <person name="Mottram J.C."/>
            <person name="Tachezy J."/>
            <person name="Fraser-Liggett C.M."/>
            <person name="Johnson P.J."/>
        </authorList>
    </citation>
    <scope>NUCLEOTIDE SEQUENCE [LARGE SCALE GENOMIC DNA]</scope>
    <source>
        <strain evidence="17">G3</strain>
    </source>
</reference>
<evidence type="ECO:0000313" key="17">
    <source>
        <dbReference type="EMBL" id="EAX99558.1"/>
    </source>
</evidence>
<dbReference type="VEuPathDB" id="TrichDB:TVAGG3_0373700"/>
<organism evidence="17 18">
    <name type="scientific">Trichomonas vaginalis (strain ATCC PRA-98 / G3)</name>
    <dbReference type="NCBI Taxonomy" id="412133"/>
    <lineage>
        <taxon>Eukaryota</taxon>
        <taxon>Metamonada</taxon>
        <taxon>Parabasalia</taxon>
        <taxon>Trichomonadida</taxon>
        <taxon>Trichomonadidae</taxon>
        <taxon>Trichomonas</taxon>
    </lineage>
</organism>
<dbReference type="EMBL" id="DS113634">
    <property type="protein sequence ID" value="EAX99558.1"/>
    <property type="molecule type" value="Genomic_DNA"/>
</dbReference>
<evidence type="ECO:0000256" key="4">
    <source>
        <dbReference type="ARBA" id="ARBA00022679"/>
    </source>
</evidence>
<evidence type="ECO:0000256" key="15">
    <source>
        <dbReference type="ARBA" id="ARBA00023180"/>
    </source>
</evidence>